<keyword evidence="2" id="KW-1185">Reference proteome</keyword>
<dbReference type="AlphaFoldDB" id="A0A1I2QUT0"/>
<organism evidence="1 2">
    <name type="scientific">Pontibacter chinhatensis</name>
    <dbReference type="NCBI Taxonomy" id="1436961"/>
    <lineage>
        <taxon>Bacteria</taxon>
        <taxon>Pseudomonadati</taxon>
        <taxon>Bacteroidota</taxon>
        <taxon>Cytophagia</taxon>
        <taxon>Cytophagales</taxon>
        <taxon>Hymenobacteraceae</taxon>
        <taxon>Pontibacter</taxon>
    </lineage>
</organism>
<evidence type="ECO:0000313" key="1">
    <source>
        <dbReference type="EMBL" id="SFG32365.1"/>
    </source>
</evidence>
<reference evidence="2" key="1">
    <citation type="submission" date="2016-10" db="EMBL/GenBank/DDBJ databases">
        <authorList>
            <person name="Varghese N."/>
            <person name="Submissions S."/>
        </authorList>
    </citation>
    <scope>NUCLEOTIDE SEQUENCE [LARGE SCALE GENOMIC DNA]</scope>
    <source>
        <strain evidence="2">LP51</strain>
    </source>
</reference>
<dbReference type="Proteomes" id="UP000198724">
    <property type="component" value="Unassembled WGS sequence"/>
</dbReference>
<dbReference type="STRING" id="1436961.SAMN05421739_102161"/>
<accession>A0A1I2QUT0</accession>
<gene>
    <name evidence="1" type="ORF">SAMN05421739_102161</name>
</gene>
<evidence type="ECO:0000313" key="2">
    <source>
        <dbReference type="Proteomes" id="UP000198724"/>
    </source>
</evidence>
<protein>
    <submittedName>
        <fullName evidence="1">Uncharacterized protein</fullName>
    </submittedName>
</protein>
<sequence length="47" mass="5339">MNYQCMQKQPLTVVLLYEEEAISLADILLAYGSGSTNSIVFYKLYNC</sequence>
<dbReference type="EMBL" id="FOOT01000002">
    <property type="protein sequence ID" value="SFG32365.1"/>
    <property type="molecule type" value="Genomic_DNA"/>
</dbReference>
<name>A0A1I2QUT0_9BACT</name>
<proteinExistence type="predicted"/>